<gene>
    <name evidence="2" type="ORF">Ga0074115_11694</name>
    <name evidence="3" type="ORF">Ga0076813_14822</name>
</gene>
<dbReference type="Proteomes" id="UP000051276">
    <property type="component" value="Unassembled WGS sequence"/>
</dbReference>
<dbReference type="EMBL" id="LDXT01000081">
    <property type="protein sequence ID" value="KRT55336.1"/>
    <property type="molecule type" value="Genomic_DNA"/>
</dbReference>
<protein>
    <submittedName>
        <fullName evidence="2">Uncharacterized protein</fullName>
    </submittedName>
</protein>
<name>A0A0T5YXM5_9GAMM</name>
<comment type="caution">
    <text evidence="2">The sequence shown here is derived from an EMBL/GenBank/DDBJ whole genome shotgun (WGS) entry which is preliminary data.</text>
</comment>
<dbReference type="STRING" id="54398.Ga0074115_11694"/>
<feature type="transmembrane region" description="Helical" evidence="1">
    <location>
        <begin position="12"/>
        <end position="30"/>
    </location>
</feature>
<evidence type="ECO:0000313" key="2">
    <source>
        <dbReference type="EMBL" id="KRT55336.1"/>
    </source>
</evidence>
<organism evidence="2 5">
    <name type="scientific">endosymbiont of Ridgeia piscesae</name>
    <dbReference type="NCBI Taxonomy" id="54398"/>
    <lineage>
        <taxon>Bacteria</taxon>
        <taxon>Pseudomonadati</taxon>
        <taxon>Pseudomonadota</taxon>
        <taxon>Gammaproteobacteria</taxon>
        <taxon>sulfur-oxidizing symbionts</taxon>
    </lineage>
</organism>
<dbReference type="RefSeq" id="WP_157292687.1">
    <property type="nucleotide sequence ID" value="NZ_KQ556938.1"/>
</dbReference>
<dbReference type="AlphaFoldDB" id="A0A0T5YXM5"/>
<evidence type="ECO:0000313" key="5">
    <source>
        <dbReference type="Proteomes" id="UP000051634"/>
    </source>
</evidence>
<reference evidence="4 5" key="1">
    <citation type="submission" date="2015-11" db="EMBL/GenBank/DDBJ databases">
        <title>The genome of Candidatus Endoriftia persephone in Ridgeia piscesae and population structure of the North Eastern Pacific vestimentiferan symbionts.</title>
        <authorList>
            <person name="Perez M."/>
            <person name="Juniper K.S."/>
        </authorList>
    </citation>
    <scope>NUCLEOTIDE SEQUENCE [LARGE SCALE GENOMIC DNA]</scope>
    <source>
        <strain evidence="3">Ind10</strain>
        <strain evidence="2">Ind11</strain>
    </source>
</reference>
<keyword evidence="1" id="KW-0472">Membrane</keyword>
<dbReference type="OrthoDB" id="9952631at2"/>
<keyword evidence="5" id="KW-1185">Reference proteome</keyword>
<keyword evidence="1" id="KW-0812">Transmembrane</keyword>
<dbReference type="Proteomes" id="UP000051634">
    <property type="component" value="Unassembled WGS sequence"/>
</dbReference>
<proteinExistence type="predicted"/>
<sequence>MSEQNKLGMPATLLIWGAAFVAVLVAFYGLDQMIMSIQGLPLNVDLTPAG</sequence>
<dbReference type="EMBL" id="LMXI01000212">
    <property type="protein sequence ID" value="KRT59068.1"/>
    <property type="molecule type" value="Genomic_DNA"/>
</dbReference>
<accession>A0A0T5YXM5</accession>
<evidence type="ECO:0000256" key="1">
    <source>
        <dbReference type="SAM" id="Phobius"/>
    </source>
</evidence>
<evidence type="ECO:0000313" key="4">
    <source>
        <dbReference type="Proteomes" id="UP000051276"/>
    </source>
</evidence>
<keyword evidence="1" id="KW-1133">Transmembrane helix</keyword>
<evidence type="ECO:0000313" key="3">
    <source>
        <dbReference type="EMBL" id="KRT59068.1"/>
    </source>
</evidence>